<evidence type="ECO:0000313" key="4">
    <source>
        <dbReference type="Proteomes" id="UP000177320"/>
    </source>
</evidence>
<dbReference type="EMBL" id="MFNA01000028">
    <property type="protein sequence ID" value="OGG92014.1"/>
    <property type="molecule type" value="Genomic_DNA"/>
</dbReference>
<accession>A0A1F6G1M4</accession>
<gene>
    <name evidence="3" type="ORF">A3H03_01085</name>
</gene>
<dbReference type="Proteomes" id="UP000177320">
    <property type="component" value="Unassembled WGS sequence"/>
</dbReference>
<keyword evidence="1" id="KW-0808">Transferase</keyword>
<dbReference type="AlphaFoldDB" id="A0A1F6G1M4"/>
<evidence type="ECO:0000259" key="2">
    <source>
        <dbReference type="Pfam" id="PF13649"/>
    </source>
</evidence>
<dbReference type="GO" id="GO:0016740">
    <property type="term" value="F:transferase activity"/>
    <property type="evidence" value="ECO:0007669"/>
    <property type="project" value="UniProtKB-KW"/>
</dbReference>
<feature type="domain" description="Methyltransferase" evidence="2">
    <location>
        <begin position="91"/>
        <end position="171"/>
    </location>
</feature>
<comment type="caution">
    <text evidence="3">The sequence shown here is derived from an EMBL/GenBank/DDBJ whole genome shotgun (WGS) entry which is preliminary data.</text>
</comment>
<evidence type="ECO:0000313" key="3">
    <source>
        <dbReference type="EMBL" id="OGG92014.1"/>
    </source>
</evidence>
<proteinExistence type="predicted"/>
<dbReference type="InterPro" id="IPR029063">
    <property type="entry name" value="SAM-dependent_MTases_sf"/>
</dbReference>
<dbReference type="PANTHER" id="PTHR43861">
    <property type="entry name" value="TRANS-ACONITATE 2-METHYLTRANSFERASE-RELATED"/>
    <property type="match status" value="1"/>
</dbReference>
<dbReference type="SUPFAM" id="SSF53335">
    <property type="entry name" value="S-adenosyl-L-methionine-dependent methyltransferases"/>
    <property type="match status" value="1"/>
</dbReference>
<dbReference type="InterPro" id="IPR041698">
    <property type="entry name" value="Methyltransf_25"/>
</dbReference>
<dbReference type="Pfam" id="PF13649">
    <property type="entry name" value="Methyltransf_25"/>
    <property type="match status" value="1"/>
</dbReference>
<protein>
    <recommendedName>
        <fullName evidence="2">Methyltransferase domain-containing protein</fullName>
    </recommendedName>
</protein>
<sequence length="245" mass="28450">MRNLFEKLKNNLQEKGWKKTMAVVFNFSKNKMLSNKKIKMALLKKYVNQHNKAYAKISQLAVSLNNGIHPKHSIMKYHQFFLDNILATDKILDAGSGTGLIAHKIAQKAKTVTGVDNNEQHIKEAREKYGRDNLKFILADLNNYQTEDKFDKIILSNVLEHIENRIELLKKLGTLAPIILVRVPLITRDWMTVYKKQMGLEYRLDDTHYIEYDIATLQNEVNAAGLKIESWQVNWGEWWGVLKQP</sequence>
<organism evidence="3 4">
    <name type="scientific">Candidatus Kuenenbacteria bacterium RIFCSPLOWO2_12_FULL_42_13</name>
    <dbReference type="NCBI Taxonomy" id="1798565"/>
    <lineage>
        <taxon>Bacteria</taxon>
        <taxon>Candidatus Kueneniibacteriota</taxon>
    </lineage>
</organism>
<evidence type="ECO:0000256" key="1">
    <source>
        <dbReference type="ARBA" id="ARBA00022679"/>
    </source>
</evidence>
<reference evidence="3 4" key="1">
    <citation type="journal article" date="2016" name="Nat. Commun.">
        <title>Thousands of microbial genomes shed light on interconnected biogeochemical processes in an aquifer system.</title>
        <authorList>
            <person name="Anantharaman K."/>
            <person name="Brown C.T."/>
            <person name="Hug L.A."/>
            <person name="Sharon I."/>
            <person name="Castelle C.J."/>
            <person name="Probst A.J."/>
            <person name="Thomas B.C."/>
            <person name="Singh A."/>
            <person name="Wilkins M.J."/>
            <person name="Karaoz U."/>
            <person name="Brodie E.L."/>
            <person name="Williams K.H."/>
            <person name="Hubbard S.S."/>
            <person name="Banfield J.F."/>
        </authorList>
    </citation>
    <scope>NUCLEOTIDE SEQUENCE [LARGE SCALE GENOMIC DNA]</scope>
</reference>
<dbReference type="CDD" id="cd02440">
    <property type="entry name" value="AdoMet_MTases"/>
    <property type="match status" value="1"/>
</dbReference>
<name>A0A1F6G1M4_9BACT</name>
<dbReference type="Gene3D" id="3.40.50.150">
    <property type="entry name" value="Vaccinia Virus protein VP39"/>
    <property type="match status" value="1"/>
</dbReference>